<dbReference type="AlphaFoldDB" id="G3IVA0"/>
<organism evidence="1 2">
    <name type="scientific">Methylobacter tundripaludum (strain ATCC BAA-1195 / DSM 17260 / SV96)</name>
    <dbReference type="NCBI Taxonomy" id="697282"/>
    <lineage>
        <taxon>Bacteria</taxon>
        <taxon>Pseudomonadati</taxon>
        <taxon>Pseudomonadota</taxon>
        <taxon>Gammaproteobacteria</taxon>
        <taxon>Methylococcales</taxon>
        <taxon>Methylococcaceae</taxon>
        <taxon>Methylobacter</taxon>
    </lineage>
</organism>
<keyword evidence="2" id="KW-1185">Reference proteome</keyword>
<dbReference type="HOGENOM" id="CLU_3345889_0_0_6"/>
<reference evidence="1 2" key="1">
    <citation type="submission" date="2011-06" db="EMBL/GenBank/DDBJ databases">
        <title>Genomic sequence of Methylobacter tundripaludum SV96.</title>
        <authorList>
            <consortium name="US DOE Joint Genome Institute"/>
            <person name="Lucas S."/>
            <person name="Han J."/>
            <person name="Lapidus A."/>
            <person name="Cheng J.-F."/>
            <person name="Goodwin L."/>
            <person name="Pitluck S."/>
            <person name="Held B."/>
            <person name="Detter J.C."/>
            <person name="Han C."/>
            <person name="Tapia R."/>
            <person name="Land M."/>
            <person name="Hauser L."/>
            <person name="Kyrpides N."/>
            <person name="Ivanova N."/>
            <person name="Ovchinnikova G."/>
            <person name="Pagani I."/>
            <person name="Klotz M.G."/>
            <person name="Dispirito A.A."/>
            <person name="Murrell J.C."/>
            <person name="Dunfield P."/>
            <person name="Kalyuzhnaya M.G."/>
            <person name="Svenning M."/>
            <person name="Trotsenko Y.A."/>
            <person name="Stein L.Y."/>
            <person name="Woyke T."/>
        </authorList>
    </citation>
    <scope>NUCLEOTIDE SEQUENCE [LARGE SCALE GENOMIC DNA]</scope>
    <source>
        <strain evidence="2">ATCC BAA-1195 / DSM 17260 / SV96</strain>
    </source>
</reference>
<dbReference type="EMBL" id="JH109152">
    <property type="protein sequence ID" value="EGW21713.1"/>
    <property type="molecule type" value="Genomic_DNA"/>
</dbReference>
<sequence length="37" mass="4239">MQEQLPGHEGHEEIKLRVFVVNNTAKIYFKILANIAS</sequence>
<proteinExistence type="predicted"/>
<evidence type="ECO:0000313" key="1">
    <source>
        <dbReference type="EMBL" id="EGW21713.1"/>
    </source>
</evidence>
<evidence type="ECO:0000313" key="2">
    <source>
        <dbReference type="Proteomes" id="UP000004664"/>
    </source>
</evidence>
<name>G3IVA0_METTV</name>
<accession>G3IVA0</accession>
<dbReference type="Proteomes" id="UP000004664">
    <property type="component" value="Unassembled WGS sequence"/>
</dbReference>
<protein>
    <submittedName>
        <fullName evidence="1">Uncharacterized protein</fullName>
    </submittedName>
</protein>
<dbReference type="STRING" id="697282.Mettu_0487"/>
<gene>
    <name evidence="1" type="ORF">Mettu_0487</name>
</gene>